<dbReference type="Proteomes" id="UP000809829">
    <property type="component" value="Unassembled WGS sequence"/>
</dbReference>
<dbReference type="InterPro" id="IPR002645">
    <property type="entry name" value="STAS_dom"/>
</dbReference>
<dbReference type="InterPro" id="IPR036513">
    <property type="entry name" value="STAS_dom_sf"/>
</dbReference>
<evidence type="ECO:0000313" key="4">
    <source>
        <dbReference type="Proteomes" id="UP000809829"/>
    </source>
</evidence>
<dbReference type="SUPFAM" id="SSF52091">
    <property type="entry name" value="SpoIIaa-like"/>
    <property type="match status" value="1"/>
</dbReference>
<comment type="caution">
    <text evidence="3">The sequence shown here is derived from an EMBL/GenBank/DDBJ whole genome shotgun (WGS) entry which is preliminary data.</text>
</comment>
<dbReference type="PANTHER" id="PTHR33745">
    <property type="entry name" value="RSBT ANTAGONIST PROTEIN RSBS-RELATED"/>
    <property type="match status" value="1"/>
</dbReference>
<dbReference type="CDD" id="cd07041">
    <property type="entry name" value="STAS_RsbR_RsbS_like"/>
    <property type="match status" value="1"/>
</dbReference>
<dbReference type="RefSeq" id="WP_205188305.1">
    <property type="nucleotide sequence ID" value="NZ_JAFBFC010000006.1"/>
</dbReference>
<reference evidence="3 4" key="1">
    <citation type="submission" date="2021-01" db="EMBL/GenBank/DDBJ databases">
        <title>Genomic Encyclopedia of Type Strains, Phase IV (KMG-IV): sequencing the most valuable type-strain genomes for metagenomic binning, comparative biology and taxonomic classification.</title>
        <authorList>
            <person name="Goeker M."/>
        </authorList>
    </citation>
    <scope>NUCLEOTIDE SEQUENCE [LARGE SCALE GENOMIC DNA]</scope>
    <source>
        <strain evidence="3 4">DSM 104297</strain>
    </source>
</reference>
<name>A0ABS2QZY5_9BACI</name>
<dbReference type="Gene3D" id="3.30.750.24">
    <property type="entry name" value="STAS domain"/>
    <property type="match status" value="1"/>
</dbReference>
<dbReference type="InterPro" id="IPR051932">
    <property type="entry name" value="Bact_StressResp_Reg"/>
</dbReference>
<evidence type="ECO:0000259" key="2">
    <source>
        <dbReference type="PROSITE" id="PS50801"/>
    </source>
</evidence>
<keyword evidence="1" id="KW-0175">Coiled coil</keyword>
<dbReference type="Pfam" id="PF01740">
    <property type="entry name" value="STAS"/>
    <property type="match status" value="1"/>
</dbReference>
<evidence type="ECO:0000256" key="1">
    <source>
        <dbReference type="SAM" id="Coils"/>
    </source>
</evidence>
<feature type="coiled-coil region" evidence="1">
    <location>
        <begin position="97"/>
        <end position="128"/>
    </location>
</feature>
<dbReference type="PROSITE" id="PS50801">
    <property type="entry name" value="STAS"/>
    <property type="match status" value="1"/>
</dbReference>
<sequence length="257" mass="29320">MSTNKHLPLPYFKINSSLEILETSDIAKQTFPVGLHFLDLVDDASKEKAKKHLIQSRGLETELVLKTNRSPFTLCKVCINWEADVGHILCIEQDQHIEQLMKKVNEHRQRLEETDMALLLKKEELEKSLQRIILLSGPAIFLSKNTVLVPFFGDLTKELIQGNREKLLNSINDEEIDRVIIDFQGIGALEEEGIEVFVKLIADFKIMGVEPYVSGLTPQHAAVLNRMEMNVDIEYLSNLMEAVNRFLVQPVLQESLN</sequence>
<proteinExistence type="predicted"/>
<dbReference type="EMBL" id="JAFBFC010000006">
    <property type="protein sequence ID" value="MBM7704296.1"/>
    <property type="molecule type" value="Genomic_DNA"/>
</dbReference>
<evidence type="ECO:0000313" key="3">
    <source>
        <dbReference type="EMBL" id="MBM7704296.1"/>
    </source>
</evidence>
<gene>
    <name evidence="3" type="ORF">JOC83_003151</name>
</gene>
<accession>A0ABS2QZY5</accession>
<organism evidence="3 4">
    <name type="scientific">Priestia iocasae</name>
    <dbReference type="NCBI Taxonomy" id="2291674"/>
    <lineage>
        <taxon>Bacteria</taxon>
        <taxon>Bacillati</taxon>
        <taxon>Bacillota</taxon>
        <taxon>Bacilli</taxon>
        <taxon>Bacillales</taxon>
        <taxon>Bacillaceae</taxon>
        <taxon>Priestia</taxon>
    </lineage>
</organism>
<keyword evidence="4" id="KW-1185">Reference proteome</keyword>
<protein>
    <submittedName>
        <fullName evidence="3">Anti-anti-sigma regulatory factor</fullName>
    </submittedName>
</protein>
<feature type="domain" description="STAS" evidence="2">
    <location>
        <begin position="136"/>
        <end position="246"/>
    </location>
</feature>